<reference evidence="1" key="1">
    <citation type="submission" date="2021-03" db="EMBL/GenBank/DDBJ databases">
        <authorList>
            <consortium name="DOE Joint Genome Institute"/>
            <person name="Ahrendt S."/>
            <person name="Looney B.P."/>
            <person name="Miyauchi S."/>
            <person name="Morin E."/>
            <person name="Drula E."/>
            <person name="Courty P.E."/>
            <person name="Chicoki N."/>
            <person name="Fauchery L."/>
            <person name="Kohler A."/>
            <person name="Kuo A."/>
            <person name="Labutti K."/>
            <person name="Pangilinan J."/>
            <person name="Lipzen A."/>
            <person name="Riley R."/>
            <person name="Andreopoulos W."/>
            <person name="He G."/>
            <person name="Johnson J."/>
            <person name="Barry K.W."/>
            <person name="Grigoriev I.V."/>
            <person name="Nagy L."/>
            <person name="Hibbett D."/>
            <person name="Henrissat B."/>
            <person name="Matheny P.B."/>
            <person name="Labbe J."/>
            <person name="Martin F."/>
        </authorList>
    </citation>
    <scope>NUCLEOTIDE SEQUENCE</scope>
    <source>
        <strain evidence="1">HHB10654</strain>
    </source>
</reference>
<evidence type="ECO:0000313" key="1">
    <source>
        <dbReference type="EMBL" id="KAI0059744.1"/>
    </source>
</evidence>
<protein>
    <submittedName>
        <fullName evidence="1">Uncharacterized protein</fullName>
    </submittedName>
</protein>
<comment type="caution">
    <text evidence="1">The sequence shown here is derived from an EMBL/GenBank/DDBJ whole genome shotgun (WGS) entry which is preliminary data.</text>
</comment>
<keyword evidence="2" id="KW-1185">Reference proteome</keyword>
<sequence length="810" mass="90372">MRAEQRQNDIGEGLKAGGSHAFHPAASKQQDAVPERGKPPTSKRKRDAPSMTRSNKVPPVPLVSFTVILLDRTSQIHCKKQRRPTATLVTSYDAADHVKSVQVPKDASPETINSLIVSTFEHIPAFSAVASYSGARRAWTLLLATSVRKGQKTQIFLHPISTDLLIDFSRLERATSDAKPRGAGTGYSKTVWIALVNGSPDIRPYIIKGKVDHSDEDEEAEDGDEDDDEEVEEPDAMADDKDEVPNTFDSYTFSPSPSPTEPSFSKRAKTQPMDTNTTDSQTKVEDFIDPQLYADFSAPHHEKATDSSSDILELPASHTFVVRALENIKAPVPGKSWWAAVPQDDSSLEPTDLYDVAFLIWTGVLKFDLGKWKKSGRDDRMTGPQAIWAHSGNDFLSSINFILNKDAFTSPGFRLGPRGISFIIDALEELYLVTDAIPIPEARRERYDKHCHLILHSDALETLLRQFLAITPRQLYDPEPFRHVEVLLLRDEANNLLPVAEQLDWDLLKTTKVDLIHGEPSHLLSALETDFGTTFDHSKFNTDYLATGEWGLKGFMDKIVLPFLDNFPLDHPFYKQYYDIFSTFMDVLDHKISNYNKNAGKKRAGEARAKSKAPETEEYINTEKRQTRSTSGASKAGGGRPNSASSGNDDARTGTPLFDPYESDSIHISDDGEEDFLREELKKQRYAGTGNYPSDPIVVSSPEPEQVSSPEPDTEQKPAQTHTRPKPRPMYSQKPSSGVGARPPGYIEAAHLLVKAQQLQESDWCELTRKIYQTFSHPHKEMPSRHGDHKELHKTLLRASLLGTILSSTS</sequence>
<evidence type="ECO:0000313" key="2">
    <source>
        <dbReference type="Proteomes" id="UP000814140"/>
    </source>
</evidence>
<dbReference type="EMBL" id="MU277224">
    <property type="protein sequence ID" value="KAI0059744.1"/>
    <property type="molecule type" value="Genomic_DNA"/>
</dbReference>
<organism evidence="1 2">
    <name type="scientific">Artomyces pyxidatus</name>
    <dbReference type="NCBI Taxonomy" id="48021"/>
    <lineage>
        <taxon>Eukaryota</taxon>
        <taxon>Fungi</taxon>
        <taxon>Dikarya</taxon>
        <taxon>Basidiomycota</taxon>
        <taxon>Agaricomycotina</taxon>
        <taxon>Agaricomycetes</taxon>
        <taxon>Russulales</taxon>
        <taxon>Auriscalpiaceae</taxon>
        <taxon>Artomyces</taxon>
    </lineage>
</organism>
<proteinExistence type="predicted"/>
<name>A0ACB8STP0_9AGAM</name>
<accession>A0ACB8STP0</accession>
<reference evidence="1" key="2">
    <citation type="journal article" date="2022" name="New Phytol.">
        <title>Evolutionary transition to the ectomycorrhizal habit in the genomes of a hyperdiverse lineage of mushroom-forming fungi.</title>
        <authorList>
            <person name="Looney B."/>
            <person name="Miyauchi S."/>
            <person name="Morin E."/>
            <person name="Drula E."/>
            <person name="Courty P.E."/>
            <person name="Kohler A."/>
            <person name="Kuo A."/>
            <person name="LaButti K."/>
            <person name="Pangilinan J."/>
            <person name="Lipzen A."/>
            <person name="Riley R."/>
            <person name="Andreopoulos W."/>
            <person name="He G."/>
            <person name="Johnson J."/>
            <person name="Nolan M."/>
            <person name="Tritt A."/>
            <person name="Barry K.W."/>
            <person name="Grigoriev I.V."/>
            <person name="Nagy L.G."/>
            <person name="Hibbett D."/>
            <person name="Henrissat B."/>
            <person name="Matheny P.B."/>
            <person name="Labbe J."/>
            <person name="Martin F.M."/>
        </authorList>
    </citation>
    <scope>NUCLEOTIDE SEQUENCE</scope>
    <source>
        <strain evidence="1">HHB10654</strain>
    </source>
</reference>
<gene>
    <name evidence="1" type="ORF">BV25DRAFT_1918310</name>
</gene>
<dbReference type="Proteomes" id="UP000814140">
    <property type="component" value="Unassembled WGS sequence"/>
</dbReference>